<evidence type="ECO:0000259" key="8">
    <source>
        <dbReference type="Pfam" id="PF13567"/>
    </source>
</evidence>
<proteinExistence type="predicted"/>
<dbReference type="NCBIfam" id="TIGR00360">
    <property type="entry name" value="ComEC_N-term"/>
    <property type="match status" value="1"/>
</dbReference>
<keyword evidence="5 6" id="KW-0472">Membrane</keyword>
<evidence type="ECO:0000256" key="5">
    <source>
        <dbReference type="ARBA" id="ARBA00023136"/>
    </source>
</evidence>
<evidence type="ECO:0000259" key="7">
    <source>
        <dbReference type="Pfam" id="PF03772"/>
    </source>
</evidence>
<protein>
    <submittedName>
        <fullName evidence="9">Competence protein ComEC</fullName>
    </submittedName>
</protein>
<feature type="transmembrane region" description="Helical" evidence="6">
    <location>
        <begin position="436"/>
        <end position="453"/>
    </location>
</feature>
<feature type="transmembrane region" description="Helical" evidence="6">
    <location>
        <begin position="413"/>
        <end position="430"/>
    </location>
</feature>
<keyword evidence="4 6" id="KW-1133">Transmembrane helix</keyword>
<name>A0A918QYF9_9FLAO</name>
<evidence type="ECO:0000256" key="2">
    <source>
        <dbReference type="ARBA" id="ARBA00022475"/>
    </source>
</evidence>
<feature type="transmembrane region" description="Helical" evidence="6">
    <location>
        <begin position="262"/>
        <end position="281"/>
    </location>
</feature>
<dbReference type="InterPro" id="IPR052159">
    <property type="entry name" value="Competence_DNA_uptake"/>
</dbReference>
<comment type="subcellular location">
    <subcellularLocation>
        <location evidence="1">Cell membrane</location>
        <topology evidence="1">Multi-pass membrane protein</topology>
    </subcellularLocation>
</comment>
<evidence type="ECO:0000256" key="6">
    <source>
        <dbReference type="SAM" id="Phobius"/>
    </source>
</evidence>
<organism evidence="9 10">
    <name type="scientific">Algibacter mikhailovii</name>
    <dbReference type="NCBI Taxonomy" id="425498"/>
    <lineage>
        <taxon>Bacteria</taxon>
        <taxon>Pseudomonadati</taxon>
        <taxon>Bacteroidota</taxon>
        <taxon>Flavobacteriia</taxon>
        <taxon>Flavobacteriales</taxon>
        <taxon>Flavobacteriaceae</taxon>
        <taxon>Algibacter</taxon>
    </lineage>
</organism>
<evidence type="ECO:0000313" key="9">
    <source>
        <dbReference type="EMBL" id="GGZ78335.1"/>
    </source>
</evidence>
<evidence type="ECO:0000256" key="1">
    <source>
        <dbReference type="ARBA" id="ARBA00004651"/>
    </source>
</evidence>
<feature type="transmembrane region" description="Helical" evidence="6">
    <location>
        <begin position="216"/>
        <end position="233"/>
    </location>
</feature>
<evidence type="ECO:0000313" key="10">
    <source>
        <dbReference type="Proteomes" id="UP000636004"/>
    </source>
</evidence>
<dbReference type="Proteomes" id="UP000636004">
    <property type="component" value="Unassembled WGS sequence"/>
</dbReference>
<reference evidence="9" key="1">
    <citation type="journal article" date="2014" name="Int. J. Syst. Evol. Microbiol.">
        <title>Complete genome sequence of Corynebacterium casei LMG S-19264T (=DSM 44701T), isolated from a smear-ripened cheese.</title>
        <authorList>
            <consortium name="US DOE Joint Genome Institute (JGI-PGF)"/>
            <person name="Walter F."/>
            <person name="Albersmeier A."/>
            <person name="Kalinowski J."/>
            <person name="Ruckert C."/>
        </authorList>
    </citation>
    <scope>NUCLEOTIDE SEQUENCE</scope>
    <source>
        <strain evidence="9">KCTC 12710</strain>
    </source>
</reference>
<dbReference type="InterPro" id="IPR025405">
    <property type="entry name" value="DUF4131"/>
</dbReference>
<feature type="transmembrane region" description="Helical" evidence="6">
    <location>
        <begin position="317"/>
        <end position="338"/>
    </location>
</feature>
<accession>A0A918QYF9</accession>
<dbReference type="Pfam" id="PF03772">
    <property type="entry name" value="Competence"/>
    <property type="match status" value="1"/>
</dbReference>
<dbReference type="PANTHER" id="PTHR30619">
    <property type="entry name" value="DNA INTERNALIZATION/COMPETENCE PROTEIN COMEC/REC2"/>
    <property type="match status" value="1"/>
</dbReference>
<dbReference type="AlphaFoldDB" id="A0A918QYF9"/>
<keyword evidence="2" id="KW-1003">Cell membrane</keyword>
<feature type="domain" description="DUF4131" evidence="8">
    <location>
        <begin position="3"/>
        <end position="120"/>
    </location>
</feature>
<keyword evidence="3 6" id="KW-0812">Transmembrane</keyword>
<dbReference type="InterPro" id="IPR004477">
    <property type="entry name" value="ComEC_N"/>
</dbReference>
<evidence type="ECO:0000256" key="3">
    <source>
        <dbReference type="ARBA" id="ARBA00022692"/>
    </source>
</evidence>
<reference evidence="9" key="2">
    <citation type="submission" date="2020-09" db="EMBL/GenBank/DDBJ databases">
        <authorList>
            <person name="Sun Q."/>
            <person name="Kim S."/>
        </authorList>
    </citation>
    <scope>NUCLEOTIDE SEQUENCE</scope>
    <source>
        <strain evidence="9">KCTC 12710</strain>
    </source>
</reference>
<dbReference type="PANTHER" id="PTHR30619:SF1">
    <property type="entry name" value="RECOMBINATION PROTEIN 2"/>
    <property type="match status" value="1"/>
</dbReference>
<sequence length="606" mass="69760">MLTSSFQNKKNRSSHYTNQFKKTDSLKVITFKVRAVLKPSAYHDKYIIDLKSIDNATVSGKTLLNIEKNRLSESLKIDDIYISKILFSKINTPLNPYQFDYKNHLAKKYIYHQIFITKNHLLKVQRRKTTLFGFANSIREYINKKLKPYNFKPDELAILNALLLGQRHDISDKIYTNYVNAGAIHILAVSGLHVGILLLILSYLFKPLEWFKHGKLIKTLLLVSFLWCFALIAGLSASVTRAVTMFSIIVIALNLKRPTNIYNTLAISILVILLFKPMLLFDVGFQLSYLAVLGIVTIDPLLYKLWQPKSWVTDKFWHTFTVTMAAQCGIIPLSLYYFHQFPGLFFISNLVIIPLLGIILGLGVLVISLATTNLLPQIGADIYGYIIARMNDFIGWIALQDAFLFQHISFSRLNLFLSYLFIIVFIKFLIQKNYGALRTLLVAILIIQSILIYNRLKPKQNEFIIFHKSRHSLIGNTVNNQLTIAHDISSQAKNQDIITKNYATGRHINAIHHSTLRSVYQFNNEKLLIIDSLGIYKVKSFRPDYVLLRQSPKINLNRLIDSLQPKHIIADGSNYKSYIKLWDEICKKRKIPFHPTHKKGAYIISY</sequence>
<dbReference type="GO" id="GO:0005886">
    <property type="term" value="C:plasma membrane"/>
    <property type="evidence" value="ECO:0007669"/>
    <property type="project" value="UniProtKB-SubCell"/>
</dbReference>
<feature type="transmembrane region" description="Helical" evidence="6">
    <location>
        <begin position="344"/>
        <end position="367"/>
    </location>
</feature>
<comment type="caution">
    <text evidence="9">The sequence shown here is derived from an EMBL/GenBank/DDBJ whole genome shotgun (WGS) entry which is preliminary data.</text>
</comment>
<evidence type="ECO:0000256" key="4">
    <source>
        <dbReference type="ARBA" id="ARBA00022989"/>
    </source>
</evidence>
<feature type="domain" description="ComEC/Rec2-related protein" evidence="7">
    <location>
        <begin position="162"/>
        <end position="426"/>
    </location>
</feature>
<feature type="transmembrane region" description="Helical" evidence="6">
    <location>
        <begin position="183"/>
        <end position="204"/>
    </location>
</feature>
<gene>
    <name evidence="9" type="ORF">GCM10007028_14710</name>
</gene>
<dbReference type="Pfam" id="PF13567">
    <property type="entry name" value="DUF4131"/>
    <property type="match status" value="1"/>
</dbReference>
<keyword evidence="10" id="KW-1185">Reference proteome</keyword>
<dbReference type="EMBL" id="BMWZ01000003">
    <property type="protein sequence ID" value="GGZ78335.1"/>
    <property type="molecule type" value="Genomic_DNA"/>
</dbReference>